<dbReference type="RefSeq" id="WP_163131417.1">
    <property type="nucleotide sequence ID" value="NZ_JAYDYW010000004.1"/>
</dbReference>
<evidence type="ECO:0000256" key="4">
    <source>
        <dbReference type="ARBA" id="ARBA00023136"/>
    </source>
</evidence>
<feature type="transmembrane region" description="Helical" evidence="5">
    <location>
        <begin position="89"/>
        <end position="113"/>
    </location>
</feature>
<proteinExistence type="predicted"/>
<sequence>MVNFLYLPLTIALFIAAKHLQQRFSVTWLNPVLITLVILVVALLTLDIPFSDYNQYSGWLSKLLEPAVVALGVPLYKQLYDIKAELPRIAITIIIAAIVAIATTVGLAILVGATPEIAASLAPKSVTTPIAVLISEQVAGEPALTAIAVLITGLVGAVVGIPVLKLCGVHSSKAQGIAMGTACHALGTARIAEEGHQQGAYGALALVLSATFSAMLCPVIVPLFA</sequence>
<dbReference type="EMBL" id="JAYDYW010000004">
    <property type="protein sequence ID" value="MEE1672693.1"/>
    <property type="molecule type" value="Genomic_DNA"/>
</dbReference>
<dbReference type="PANTHER" id="PTHR30249">
    <property type="entry name" value="PUTATIVE SEROTONIN TRANSPORTER"/>
    <property type="match status" value="1"/>
</dbReference>
<evidence type="ECO:0000256" key="1">
    <source>
        <dbReference type="ARBA" id="ARBA00004141"/>
    </source>
</evidence>
<dbReference type="Pfam" id="PF04172">
    <property type="entry name" value="LrgB"/>
    <property type="match status" value="1"/>
</dbReference>
<evidence type="ECO:0000256" key="5">
    <source>
        <dbReference type="SAM" id="Phobius"/>
    </source>
</evidence>
<evidence type="ECO:0000256" key="2">
    <source>
        <dbReference type="ARBA" id="ARBA00022692"/>
    </source>
</evidence>
<keyword evidence="3 5" id="KW-1133">Transmembrane helix</keyword>
<feature type="transmembrane region" description="Helical" evidence="5">
    <location>
        <begin position="28"/>
        <end position="46"/>
    </location>
</feature>
<reference evidence="7" key="1">
    <citation type="submission" date="2023-07" db="EMBL/GenBank/DDBJ databases">
        <title>Draft genome sequence of Agarivorans aestuarii strain ZMCS4, a CAZymes producing bacteria isolated from the marine brown algae Clodostephus spongiosus.</title>
        <authorList>
            <person name="Lorente B."/>
            <person name="Cabral C."/>
            <person name="Frias J."/>
            <person name="Faria J."/>
            <person name="Toubarro D."/>
        </authorList>
    </citation>
    <scope>NUCLEOTIDE SEQUENCE [LARGE SCALE GENOMIC DNA]</scope>
    <source>
        <strain evidence="7">ZMCS4</strain>
    </source>
</reference>
<feature type="transmembrane region" description="Helical" evidence="5">
    <location>
        <begin position="200"/>
        <end position="224"/>
    </location>
</feature>
<protein>
    <submittedName>
        <fullName evidence="6">LrgB family protein</fullName>
    </submittedName>
</protein>
<feature type="transmembrane region" description="Helical" evidence="5">
    <location>
        <begin position="143"/>
        <end position="164"/>
    </location>
</feature>
<organism evidence="6 7">
    <name type="scientific">Agarivorans aestuarii</name>
    <dbReference type="NCBI Taxonomy" id="1563703"/>
    <lineage>
        <taxon>Bacteria</taxon>
        <taxon>Pseudomonadati</taxon>
        <taxon>Pseudomonadota</taxon>
        <taxon>Gammaproteobacteria</taxon>
        <taxon>Alteromonadales</taxon>
        <taxon>Alteromonadaceae</taxon>
        <taxon>Agarivorans</taxon>
    </lineage>
</organism>
<accession>A0ABU7FZU6</accession>
<dbReference type="PANTHER" id="PTHR30249:SF0">
    <property type="entry name" value="PLASTIDAL GLYCOLATE_GLYCERATE TRANSLOCATOR 1, CHLOROPLASTIC"/>
    <property type="match status" value="1"/>
</dbReference>
<keyword evidence="7" id="KW-1185">Reference proteome</keyword>
<keyword evidence="4 5" id="KW-0472">Membrane</keyword>
<comment type="caution">
    <text evidence="6">The sequence shown here is derived from an EMBL/GenBank/DDBJ whole genome shotgun (WGS) entry which is preliminary data.</text>
</comment>
<dbReference type="InterPro" id="IPR007300">
    <property type="entry name" value="CidB/LrgB"/>
</dbReference>
<name>A0ABU7FZU6_9ALTE</name>
<gene>
    <name evidence="6" type="ORF">SNR37_002103</name>
</gene>
<evidence type="ECO:0000256" key="3">
    <source>
        <dbReference type="ARBA" id="ARBA00022989"/>
    </source>
</evidence>
<dbReference type="Proteomes" id="UP001310248">
    <property type="component" value="Unassembled WGS sequence"/>
</dbReference>
<evidence type="ECO:0000313" key="6">
    <source>
        <dbReference type="EMBL" id="MEE1672693.1"/>
    </source>
</evidence>
<comment type="subcellular location">
    <subcellularLocation>
        <location evidence="1">Membrane</location>
        <topology evidence="1">Multi-pass membrane protein</topology>
    </subcellularLocation>
</comment>
<evidence type="ECO:0000313" key="7">
    <source>
        <dbReference type="Proteomes" id="UP001310248"/>
    </source>
</evidence>
<keyword evidence="2 5" id="KW-0812">Transmembrane</keyword>